<accession>A0ABX7PEZ6</accession>
<evidence type="ECO:0000313" key="3">
    <source>
        <dbReference type="EMBL" id="QSR24332.1"/>
    </source>
</evidence>
<dbReference type="Proteomes" id="UP000662818">
    <property type="component" value="Chromosome"/>
</dbReference>
<name>A0ABX7PEZ6_9ACTN</name>
<protein>
    <submittedName>
        <fullName evidence="3">Uncharacterized protein</fullName>
    </submittedName>
</protein>
<keyword evidence="2" id="KW-0472">Membrane</keyword>
<reference evidence="3 4" key="1">
    <citation type="submission" date="2017-06" db="EMBL/GenBank/DDBJ databases">
        <title>Complete Genome Sequence of the Soil Carbazole-Degrading Bacterium Nocardioides aromaticivorans IC177.</title>
        <authorList>
            <person name="Vejarano F."/>
            <person name="Suzuki-Minakuchi C."/>
            <person name="Ohtsubo Y."/>
            <person name="Tsuda M."/>
            <person name="Okada K."/>
            <person name="Nojiri H."/>
        </authorList>
    </citation>
    <scope>NUCLEOTIDE SEQUENCE [LARGE SCALE GENOMIC DNA]</scope>
    <source>
        <strain evidence="3 4">IC177</strain>
    </source>
</reference>
<sequence>MTDAGPPPYPAPPSHDFGPPAPFGSPGPGSPGSSGFPGSPRRRSMVWRHIVGPLVALVATPIGLALVDYGAEKYLRNVYAFADSGWSAELLWLFGGGIFLTVAALSARLSGLGPVLAAIVWGLAPFLWFVSDAGSFYDFSQDLPSTHFWFGYAPVEFPLLGALLLGAGIAGRWRGRVVPA</sequence>
<evidence type="ECO:0000313" key="4">
    <source>
        <dbReference type="Proteomes" id="UP000662818"/>
    </source>
</evidence>
<proteinExistence type="predicted"/>
<keyword evidence="2" id="KW-0812">Transmembrane</keyword>
<keyword evidence="4" id="KW-1185">Reference proteome</keyword>
<feature type="transmembrane region" description="Helical" evidence="2">
    <location>
        <begin position="149"/>
        <end position="170"/>
    </location>
</feature>
<dbReference type="EMBL" id="CP022295">
    <property type="protein sequence ID" value="QSR24332.1"/>
    <property type="molecule type" value="Genomic_DNA"/>
</dbReference>
<gene>
    <name evidence="3" type="ORF">CFH99_01670</name>
</gene>
<feature type="transmembrane region" description="Helical" evidence="2">
    <location>
        <begin position="46"/>
        <end position="66"/>
    </location>
</feature>
<feature type="compositionally biased region" description="Pro residues" evidence="1">
    <location>
        <begin position="1"/>
        <end position="29"/>
    </location>
</feature>
<organism evidence="3 4">
    <name type="scientific">Nocardioides aromaticivorans</name>
    <dbReference type="NCBI Taxonomy" id="200618"/>
    <lineage>
        <taxon>Bacteria</taxon>
        <taxon>Bacillati</taxon>
        <taxon>Actinomycetota</taxon>
        <taxon>Actinomycetes</taxon>
        <taxon>Propionibacteriales</taxon>
        <taxon>Nocardioidaceae</taxon>
        <taxon>Nocardioides</taxon>
    </lineage>
</organism>
<feature type="transmembrane region" description="Helical" evidence="2">
    <location>
        <begin position="86"/>
        <end position="105"/>
    </location>
</feature>
<evidence type="ECO:0000256" key="1">
    <source>
        <dbReference type="SAM" id="MobiDB-lite"/>
    </source>
</evidence>
<evidence type="ECO:0000256" key="2">
    <source>
        <dbReference type="SAM" id="Phobius"/>
    </source>
</evidence>
<feature type="transmembrane region" description="Helical" evidence="2">
    <location>
        <begin position="112"/>
        <end position="129"/>
    </location>
</feature>
<feature type="region of interest" description="Disordered" evidence="1">
    <location>
        <begin position="1"/>
        <end position="40"/>
    </location>
</feature>
<keyword evidence="2" id="KW-1133">Transmembrane helix</keyword>